<evidence type="ECO:0000313" key="2">
    <source>
        <dbReference type="EMBL" id="ACG47540.1"/>
    </source>
</evidence>
<reference evidence="2" key="1">
    <citation type="journal article" date="2009" name="Plant Mol. Biol.">
        <title>Insights into corn genes derived from large-scale cDNA sequencing.</title>
        <authorList>
            <person name="Alexandrov N.N."/>
            <person name="Brover V.V."/>
            <person name="Freidin S."/>
            <person name="Troukhan M.E."/>
            <person name="Tatarinova T.V."/>
            <person name="Zhang H."/>
            <person name="Swaller T.J."/>
            <person name="Lu Y.P."/>
            <person name="Bouck J."/>
            <person name="Flavell R.B."/>
            <person name="Feldmann K.A."/>
        </authorList>
    </citation>
    <scope>NUCLEOTIDE SEQUENCE</scope>
</reference>
<dbReference type="AlphaFoldDB" id="B6UDV7"/>
<dbReference type="HOGENOM" id="CLU_2430326_0_0_1"/>
<dbReference type="RefSeq" id="NP_001145432.1">
    <property type="nucleotide sequence ID" value="NM_001151960.1"/>
</dbReference>
<sequence length="91" mass="9662">MQRRPALEADPAARAQAPSCAATQPHPQVPRPGHPRPTAPGSRQDPLPCPCTCTPATPRRDCLAPPSAEPQARNPGSRTKLTALPFLDARN</sequence>
<organism evidence="2">
    <name type="scientific">Zea mays</name>
    <name type="common">Maize</name>
    <dbReference type="NCBI Taxonomy" id="4577"/>
    <lineage>
        <taxon>Eukaryota</taxon>
        <taxon>Viridiplantae</taxon>
        <taxon>Streptophyta</taxon>
        <taxon>Embryophyta</taxon>
        <taxon>Tracheophyta</taxon>
        <taxon>Spermatophyta</taxon>
        <taxon>Magnoliopsida</taxon>
        <taxon>Liliopsida</taxon>
        <taxon>Poales</taxon>
        <taxon>Poaceae</taxon>
        <taxon>PACMAD clade</taxon>
        <taxon>Panicoideae</taxon>
        <taxon>Andropogonodae</taxon>
        <taxon>Andropogoneae</taxon>
        <taxon>Tripsacinae</taxon>
        <taxon>Zea</taxon>
    </lineage>
</organism>
<evidence type="ECO:0000256" key="1">
    <source>
        <dbReference type="SAM" id="MobiDB-lite"/>
    </source>
</evidence>
<proteinExistence type="evidence at transcript level"/>
<feature type="compositionally biased region" description="Low complexity" evidence="1">
    <location>
        <begin position="8"/>
        <end position="22"/>
    </location>
</feature>
<feature type="compositionally biased region" description="Pro residues" evidence="1">
    <location>
        <begin position="27"/>
        <end position="38"/>
    </location>
</feature>
<dbReference type="GeneID" id="100278803"/>
<feature type="region of interest" description="Disordered" evidence="1">
    <location>
        <begin position="1"/>
        <end position="91"/>
    </location>
</feature>
<accession>B6UDV7</accession>
<dbReference type="EMBL" id="EU975422">
    <property type="protein sequence ID" value="ACG47540.1"/>
    <property type="molecule type" value="mRNA"/>
</dbReference>
<name>B6UDV7_MAIZE</name>
<dbReference type="KEGG" id="zma:100278803"/>
<protein>
    <submittedName>
        <fullName evidence="2">Uncharacterized protein</fullName>
    </submittedName>
</protein>